<dbReference type="GO" id="GO:0006508">
    <property type="term" value="P:proteolysis"/>
    <property type="evidence" value="ECO:0007669"/>
    <property type="project" value="UniProtKB-KW"/>
</dbReference>
<dbReference type="AlphaFoldDB" id="A0A2R8BKN7"/>
<dbReference type="Gene3D" id="3.40.50.300">
    <property type="entry name" value="P-loop containing nucleotide triphosphate hydrolases"/>
    <property type="match status" value="1"/>
</dbReference>
<dbReference type="GO" id="GO:0008233">
    <property type="term" value="F:peptidase activity"/>
    <property type="evidence" value="ECO:0007669"/>
    <property type="project" value="UniProtKB-KW"/>
</dbReference>
<dbReference type="GO" id="GO:0030968">
    <property type="term" value="P:endoplasmic reticulum unfolded protein response"/>
    <property type="evidence" value="ECO:0007669"/>
    <property type="project" value="TreeGrafter"/>
</dbReference>
<dbReference type="EMBL" id="OMOQ01000002">
    <property type="protein sequence ID" value="SPH23850.1"/>
    <property type="molecule type" value="Genomic_DNA"/>
</dbReference>
<dbReference type="SUPFAM" id="SSF48452">
    <property type="entry name" value="TPR-like"/>
    <property type="match status" value="2"/>
</dbReference>
<dbReference type="Pfam" id="PF13432">
    <property type="entry name" value="TPR_16"/>
    <property type="match status" value="3"/>
</dbReference>
<dbReference type="InterPro" id="IPR027417">
    <property type="entry name" value="P-loop_NTPase"/>
</dbReference>
<evidence type="ECO:0000313" key="4">
    <source>
        <dbReference type="EMBL" id="SPH23850.1"/>
    </source>
</evidence>
<dbReference type="SMART" id="SM00028">
    <property type="entry name" value="TPR"/>
    <property type="match status" value="8"/>
</dbReference>
<feature type="repeat" description="TPR" evidence="3">
    <location>
        <begin position="44"/>
        <end position="77"/>
    </location>
</feature>
<protein>
    <submittedName>
        <fullName evidence="4">Beta-barrel assembly-enhancing protease</fullName>
        <ecNumber evidence="4">3.4.-.-</ecNumber>
    </submittedName>
</protein>
<evidence type="ECO:0000256" key="1">
    <source>
        <dbReference type="ARBA" id="ARBA00022737"/>
    </source>
</evidence>
<gene>
    <name evidence="4" type="primary">bepA_2</name>
    <name evidence="4" type="ORF">DEA8626_02922</name>
</gene>
<feature type="repeat" description="TPR" evidence="3">
    <location>
        <begin position="204"/>
        <end position="237"/>
    </location>
</feature>
<keyword evidence="4" id="KW-0645">Protease</keyword>
<name>A0A2R8BKN7_9RHOB</name>
<dbReference type="InterPro" id="IPR052346">
    <property type="entry name" value="O-mannosyl-transferase_TMTC"/>
</dbReference>
<keyword evidence="5" id="KW-1185">Reference proteome</keyword>
<dbReference type="InterPro" id="IPR019734">
    <property type="entry name" value="TPR_rpt"/>
</dbReference>
<dbReference type="PANTHER" id="PTHR44227">
    <property type="match status" value="1"/>
</dbReference>
<accession>A0A2R8BKN7</accession>
<dbReference type="SUPFAM" id="SSF52540">
    <property type="entry name" value="P-loop containing nucleoside triphosphate hydrolases"/>
    <property type="match status" value="1"/>
</dbReference>
<dbReference type="EC" id="3.4.-.-" evidence="4"/>
<evidence type="ECO:0000256" key="2">
    <source>
        <dbReference type="ARBA" id="ARBA00022803"/>
    </source>
</evidence>
<evidence type="ECO:0000313" key="5">
    <source>
        <dbReference type="Proteomes" id="UP000244924"/>
    </source>
</evidence>
<dbReference type="RefSeq" id="WP_108853923.1">
    <property type="nucleotide sequence ID" value="NZ_OMOQ01000002.1"/>
</dbReference>
<dbReference type="Pfam" id="PF13181">
    <property type="entry name" value="TPR_8"/>
    <property type="match status" value="2"/>
</dbReference>
<dbReference type="InterPro" id="IPR011990">
    <property type="entry name" value="TPR-like_helical_dom_sf"/>
</dbReference>
<dbReference type="PROSITE" id="PS50005">
    <property type="entry name" value="TPR"/>
    <property type="match status" value="3"/>
</dbReference>
<dbReference type="Proteomes" id="UP000244924">
    <property type="component" value="Unassembled WGS sequence"/>
</dbReference>
<dbReference type="GO" id="GO:0000030">
    <property type="term" value="F:mannosyltransferase activity"/>
    <property type="evidence" value="ECO:0007669"/>
    <property type="project" value="TreeGrafter"/>
</dbReference>
<reference evidence="4 5" key="1">
    <citation type="submission" date="2018-03" db="EMBL/GenBank/DDBJ databases">
        <authorList>
            <person name="Keele B.F."/>
        </authorList>
    </citation>
    <scope>NUCLEOTIDE SEQUENCE [LARGE SCALE GENOMIC DNA]</scope>
    <source>
        <strain evidence="4 5">CECT 8626</strain>
    </source>
</reference>
<dbReference type="GO" id="GO:0035269">
    <property type="term" value="P:protein O-linked glycosylation via mannose"/>
    <property type="evidence" value="ECO:0007669"/>
    <property type="project" value="TreeGrafter"/>
</dbReference>
<organism evidence="4 5">
    <name type="scientific">Albidovulum aquaemixtae</name>
    <dbReference type="NCBI Taxonomy" id="1542388"/>
    <lineage>
        <taxon>Bacteria</taxon>
        <taxon>Pseudomonadati</taxon>
        <taxon>Pseudomonadota</taxon>
        <taxon>Alphaproteobacteria</taxon>
        <taxon>Rhodobacterales</taxon>
        <taxon>Paracoccaceae</taxon>
        <taxon>Albidovulum</taxon>
    </lineage>
</organism>
<dbReference type="Pfam" id="PF13469">
    <property type="entry name" value="Sulfotransfer_3"/>
    <property type="match status" value="1"/>
</dbReference>
<dbReference type="PANTHER" id="PTHR44227:SF3">
    <property type="entry name" value="PROTEIN O-MANNOSYL-TRANSFERASE TMTC4"/>
    <property type="match status" value="1"/>
</dbReference>
<sequence>MTTVMTPNQVQQTYAEALKLHQAGKLEEALQIYGRIIEANPKIAEAHFQAGRIFTTSNRFERAFQHFQAAVKLRPAESAIWMAWAEAVALGGNADVEAAFLRTLKPAPVAADTKIVLQDRFGARRASTRPATGGAKPAQIRGLMGLMEAGRHDEAERAALAVLKQQPQSALALNVLATAQVNLGKDRAAETSFRRAIQADPNYAEAYDNLGRFLIERKRDAEAVQLFRRAVTLAPGLPSAIVNLASSYTQSGHYEAARTLLNKAEAAGVDALPFHIAAGNLYTRLKNFAKAEQAFQKAIDTAGGGKSGHATALLAQSQARLGKDDAAMANYDLALQIDPDSPVATGGKAQLLQTLGHFNQAEELFRRGFELDPLNGENFRAFIMSHKTKSDDPVIATMLDRYENPALKDADRVNMGFAIAKALEDVQDYARVFRYLDEANALMRKMSPYSIELRREQVAETKAVLDGIDWHGTKLEGTTDFAPIFVTGMPRSGTTLIEQIIASHSTVTGAGEIGECARAAQLLISDDVSARKMHPPKMEDVAELGHRFEEYIGARFPGADRITDKSIQTYMYMGLVKLAMPNARFVVVRRDPRDNLLSIYKNKFPDDTHLYAYDQKDLAAFYGTFVDVIDFWRERVPDWFYEVQYEELVANPEDETRKLIAACGLEWEDACLSFHETKRKVETLSVYQVRQPISKASVALWQRYEKELEPMLDALREGGHVPD</sequence>
<proteinExistence type="predicted"/>
<dbReference type="OrthoDB" id="9800698at2"/>
<feature type="repeat" description="TPR" evidence="3">
    <location>
        <begin position="170"/>
        <end position="203"/>
    </location>
</feature>
<keyword evidence="1" id="KW-0677">Repeat</keyword>
<keyword evidence="2 3" id="KW-0802">TPR repeat</keyword>
<evidence type="ECO:0000256" key="3">
    <source>
        <dbReference type="PROSITE-ProRule" id="PRU00339"/>
    </source>
</evidence>
<keyword evidence="4" id="KW-0378">Hydrolase</keyword>
<dbReference type="Gene3D" id="1.25.40.10">
    <property type="entry name" value="Tetratricopeptide repeat domain"/>
    <property type="match status" value="3"/>
</dbReference>